<comment type="caution">
    <text evidence="2">The sequence shown here is derived from an EMBL/GenBank/DDBJ whole genome shotgun (WGS) entry which is preliminary data.</text>
</comment>
<evidence type="ECO:0008006" key="5">
    <source>
        <dbReference type="Google" id="ProtNLM"/>
    </source>
</evidence>
<dbReference type="InterPro" id="IPR019734">
    <property type="entry name" value="TPR_rpt"/>
</dbReference>
<name>A0A815GTS3_9BILA</name>
<sequence length="127" mass="14250">MYLLGPAIRAANEGQAIKLDALNGSPIILSTDDDGIWPIEQCTIQEHSHRSLVAEANIPDNYLAQYYYDLGMLHKEKQNFDAARLALQQAISTKIDSSVLQQYKDELTSVENELSRRGKQQDKNTDA</sequence>
<dbReference type="Proteomes" id="UP000663836">
    <property type="component" value="Unassembled WGS sequence"/>
</dbReference>
<reference evidence="2" key="1">
    <citation type="submission" date="2021-02" db="EMBL/GenBank/DDBJ databases">
        <authorList>
            <person name="Nowell W R."/>
        </authorList>
    </citation>
    <scope>NUCLEOTIDE SEQUENCE</scope>
</reference>
<feature type="repeat" description="TPR" evidence="1">
    <location>
        <begin position="64"/>
        <end position="97"/>
    </location>
</feature>
<keyword evidence="1" id="KW-0802">TPR repeat</keyword>
<evidence type="ECO:0000256" key="1">
    <source>
        <dbReference type="PROSITE-ProRule" id="PRU00339"/>
    </source>
</evidence>
<evidence type="ECO:0000313" key="3">
    <source>
        <dbReference type="EMBL" id="CAF3976235.1"/>
    </source>
</evidence>
<dbReference type="AlphaFoldDB" id="A0A815GTS3"/>
<organism evidence="2 4">
    <name type="scientific">Rotaria sordida</name>
    <dbReference type="NCBI Taxonomy" id="392033"/>
    <lineage>
        <taxon>Eukaryota</taxon>
        <taxon>Metazoa</taxon>
        <taxon>Spiralia</taxon>
        <taxon>Gnathifera</taxon>
        <taxon>Rotifera</taxon>
        <taxon>Eurotatoria</taxon>
        <taxon>Bdelloidea</taxon>
        <taxon>Philodinida</taxon>
        <taxon>Philodinidae</taxon>
        <taxon>Rotaria</taxon>
    </lineage>
</organism>
<protein>
    <recommendedName>
        <fullName evidence="5">Tetratricopeptide repeat protein</fullName>
    </recommendedName>
</protein>
<dbReference type="Proteomes" id="UP000663864">
    <property type="component" value="Unassembled WGS sequence"/>
</dbReference>
<evidence type="ECO:0000313" key="4">
    <source>
        <dbReference type="Proteomes" id="UP000663864"/>
    </source>
</evidence>
<gene>
    <name evidence="3" type="ORF">JBS370_LOCUS24917</name>
    <name evidence="2" type="ORF">ZHD862_LOCUS30235</name>
</gene>
<accession>A0A815GTS3</accession>
<proteinExistence type="predicted"/>
<dbReference type="PROSITE" id="PS50005">
    <property type="entry name" value="TPR"/>
    <property type="match status" value="1"/>
</dbReference>
<dbReference type="EMBL" id="CAJOBD010004007">
    <property type="protein sequence ID" value="CAF3976235.1"/>
    <property type="molecule type" value="Genomic_DNA"/>
</dbReference>
<dbReference type="EMBL" id="CAJNOT010002806">
    <property type="protein sequence ID" value="CAF1344682.1"/>
    <property type="molecule type" value="Genomic_DNA"/>
</dbReference>
<evidence type="ECO:0000313" key="2">
    <source>
        <dbReference type="EMBL" id="CAF1344682.1"/>
    </source>
</evidence>